<dbReference type="Gene3D" id="3.40.50.720">
    <property type="entry name" value="NAD(P)-binding Rossmann-like Domain"/>
    <property type="match status" value="1"/>
</dbReference>
<evidence type="ECO:0000313" key="8">
    <source>
        <dbReference type="Proteomes" id="UP001162156"/>
    </source>
</evidence>
<accession>A0AAV8ZM93</accession>
<keyword evidence="4" id="KW-0520">NAD</keyword>
<dbReference type="AlphaFoldDB" id="A0AAV8ZM93"/>
<comment type="catalytic activity">
    <reaction evidence="5">
        <text>NAD(+) + NADPH + H(+)(in) = NADH + NADP(+) + H(+)(out)</text>
        <dbReference type="Rhea" id="RHEA:47992"/>
        <dbReference type="ChEBI" id="CHEBI:15378"/>
        <dbReference type="ChEBI" id="CHEBI:57540"/>
        <dbReference type="ChEBI" id="CHEBI:57783"/>
        <dbReference type="ChEBI" id="CHEBI:57945"/>
        <dbReference type="ChEBI" id="CHEBI:58349"/>
        <dbReference type="EC" id="7.1.1.1"/>
    </reaction>
</comment>
<name>A0AAV8ZM93_9CUCU</name>
<dbReference type="InterPro" id="IPR007886">
    <property type="entry name" value="AlaDH/PNT_N"/>
</dbReference>
<reference evidence="7" key="1">
    <citation type="journal article" date="2023" name="Insect Mol. Biol.">
        <title>Genome sequencing provides insights into the evolution of gene families encoding plant cell wall-degrading enzymes in longhorned beetles.</title>
        <authorList>
            <person name="Shin N.R."/>
            <person name="Okamura Y."/>
            <person name="Kirsch R."/>
            <person name="Pauchet Y."/>
        </authorList>
    </citation>
    <scope>NUCLEOTIDE SEQUENCE</scope>
    <source>
        <strain evidence="7">RBIC_L_NR</strain>
    </source>
</reference>
<evidence type="ECO:0000256" key="3">
    <source>
        <dbReference type="ARBA" id="ARBA00022967"/>
    </source>
</evidence>
<dbReference type="SUPFAM" id="SSF52283">
    <property type="entry name" value="Formate/glycerate dehydrogenase catalytic domain-like"/>
    <property type="match status" value="1"/>
</dbReference>
<evidence type="ECO:0000256" key="2">
    <source>
        <dbReference type="ARBA" id="ARBA00022857"/>
    </source>
</evidence>
<sequence length="59" mass="6518">MVRQRVAITPAVTETLAKKGFTVNIEENAGIEAKFRNKDYEQAGAKLVNTQNAFNSGNY</sequence>
<evidence type="ECO:0000256" key="4">
    <source>
        <dbReference type="ARBA" id="ARBA00023027"/>
    </source>
</evidence>
<dbReference type="Proteomes" id="UP001162156">
    <property type="component" value="Unassembled WGS sequence"/>
</dbReference>
<keyword evidence="8" id="KW-1185">Reference proteome</keyword>
<dbReference type="EC" id="7.1.1.1" evidence="1"/>
<evidence type="ECO:0000256" key="1">
    <source>
        <dbReference type="ARBA" id="ARBA00012943"/>
    </source>
</evidence>
<dbReference type="PANTHER" id="PTHR10160">
    <property type="entry name" value="NAD(P) TRANSHYDROGENASE"/>
    <property type="match status" value="1"/>
</dbReference>
<dbReference type="Pfam" id="PF05222">
    <property type="entry name" value="AlaDh_PNT_N"/>
    <property type="match status" value="1"/>
</dbReference>
<keyword evidence="2" id="KW-0521">NADP</keyword>
<protein>
    <recommendedName>
        <fullName evidence="1">proton-translocating NAD(P)(+) transhydrogenase</fullName>
        <ecNumber evidence="1">7.1.1.1</ecNumber>
    </recommendedName>
</protein>
<gene>
    <name evidence="7" type="ORF">NQ314_003671</name>
</gene>
<dbReference type="GO" id="GO:0006740">
    <property type="term" value="P:NADPH regeneration"/>
    <property type="evidence" value="ECO:0007669"/>
    <property type="project" value="TreeGrafter"/>
</dbReference>
<evidence type="ECO:0000313" key="7">
    <source>
        <dbReference type="EMBL" id="KAJ8966256.1"/>
    </source>
</evidence>
<evidence type="ECO:0000259" key="6">
    <source>
        <dbReference type="Pfam" id="PF05222"/>
    </source>
</evidence>
<dbReference type="EMBL" id="JANEYF010001038">
    <property type="protein sequence ID" value="KAJ8966256.1"/>
    <property type="molecule type" value="Genomic_DNA"/>
</dbReference>
<evidence type="ECO:0000256" key="5">
    <source>
        <dbReference type="ARBA" id="ARBA00048202"/>
    </source>
</evidence>
<feature type="domain" description="Alanine dehydrogenase/pyridine nucleotide transhydrogenase N-terminal" evidence="6">
    <location>
        <begin position="4"/>
        <end position="53"/>
    </location>
</feature>
<dbReference type="GO" id="GO:0005743">
    <property type="term" value="C:mitochondrial inner membrane"/>
    <property type="evidence" value="ECO:0007669"/>
    <property type="project" value="TreeGrafter"/>
</dbReference>
<dbReference type="GO" id="GO:0050661">
    <property type="term" value="F:NADP binding"/>
    <property type="evidence" value="ECO:0007669"/>
    <property type="project" value="TreeGrafter"/>
</dbReference>
<proteinExistence type="predicted"/>
<organism evidence="7 8">
    <name type="scientific">Rhamnusium bicolor</name>
    <dbReference type="NCBI Taxonomy" id="1586634"/>
    <lineage>
        <taxon>Eukaryota</taxon>
        <taxon>Metazoa</taxon>
        <taxon>Ecdysozoa</taxon>
        <taxon>Arthropoda</taxon>
        <taxon>Hexapoda</taxon>
        <taxon>Insecta</taxon>
        <taxon>Pterygota</taxon>
        <taxon>Neoptera</taxon>
        <taxon>Endopterygota</taxon>
        <taxon>Coleoptera</taxon>
        <taxon>Polyphaga</taxon>
        <taxon>Cucujiformia</taxon>
        <taxon>Chrysomeloidea</taxon>
        <taxon>Cerambycidae</taxon>
        <taxon>Lepturinae</taxon>
        <taxon>Rhagiini</taxon>
        <taxon>Rhamnusium</taxon>
    </lineage>
</organism>
<comment type="caution">
    <text evidence="7">The sequence shown here is derived from an EMBL/GenBank/DDBJ whole genome shotgun (WGS) entry which is preliminary data.</text>
</comment>
<keyword evidence="3" id="KW-1278">Translocase</keyword>
<dbReference type="GO" id="GO:0008750">
    <property type="term" value="F:proton-translocating NAD(P)+ transhydrogenase activity"/>
    <property type="evidence" value="ECO:0007669"/>
    <property type="project" value="UniProtKB-EC"/>
</dbReference>
<dbReference type="PANTHER" id="PTHR10160:SF19">
    <property type="entry name" value="PROTON-TRANSLOCATING NAD(P)(+) TRANSHYDROGENASE"/>
    <property type="match status" value="1"/>
</dbReference>